<dbReference type="Gene3D" id="1.10.287.3160">
    <property type="match status" value="1"/>
</dbReference>
<evidence type="ECO:0000256" key="4">
    <source>
        <dbReference type="ARBA" id="ARBA00023172"/>
    </source>
</evidence>
<dbReference type="Gene3D" id="3.30.70.270">
    <property type="match status" value="1"/>
</dbReference>
<dbReference type="InterPro" id="IPR043502">
    <property type="entry name" value="DNA/RNA_pol_sf"/>
</dbReference>
<comment type="caution">
    <text evidence="8">The sequence shown here is derived from an EMBL/GenBank/DDBJ whole genome shotgun (WGS) entry which is preliminary data.</text>
</comment>
<keyword evidence="4" id="KW-0233">DNA recombination</keyword>
<dbReference type="SUPFAM" id="SSF56672">
    <property type="entry name" value="DNA/RNA polymerases"/>
    <property type="match status" value="1"/>
</dbReference>
<dbReference type="InterPro" id="IPR013762">
    <property type="entry name" value="Integrase-like_cat_sf"/>
</dbReference>
<dbReference type="GO" id="GO:0004523">
    <property type="term" value="F:RNA-DNA hybrid ribonuclease activity"/>
    <property type="evidence" value="ECO:0007669"/>
    <property type="project" value="UniProtKB-EC"/>
</dbReference>
<dbReference type="EC" id="3.1.26.4" evidence="2"/>
<evidence type="ECO:0000313" key="8">
    <source>
        <dbReference type="EMBL" id="KAL0163582.1"/>
    </source>
</evidence>
<evidence type="ECO:0000256" key="5">
    <source>
        <dbReference type="SAM" id="MobiDB-lite"/>
    </source>
</evidence>
<organism evidence="8 9">
    <name type="scientific">Cirrhinus mrigala</name>
    <name type="common">Mrigala</name>
    <dbReference type="NCBI Taxonomy" id="683832"/>
    <lineage>
        <taxon>Eukaryota</taxon>
        <taxon>Metazoa</taxon>
        <taxon>Chordata</taxon>
        <taxon>Craniata</taxon>
        <taxon>Vertebrata</taxon>
        <taxon>Euteleostomi</taxon>
        <taxon>Actinopterygii</taxon>
        <taxon>Neopterygii</taxon>
        <taxon>Teleostei</taxon>
        <taxon>Ostariophysi</taxon>
        <taxon>Cypriniformes</taxon>
        <taxon>Cyprinidae</taxon>
        <taxon>Labeoninae</taxon>
        <taxon>Labeonini</taxon>
        <taxon>Cirrhinus</taxon>
    </lineage>
</organism>
<dbReference type="GO" id="GO:0003677">
    <property type="term" value="F:DNA binding"/>
    <property type="evidence" value="ECO:0007669"/>
    <property type="project" value="UniProtKB-KW"/>
</dbReference>
<dbReference type="InterPro" id="IPR010998">
    <property type="entry name" value="Integrase_recombinase_N"/>
</dbReference>
<dbReference type="EMBL" id="JAMKFB020000020">
    <property type="protein sequence ID" value="KAL0163582.1"/>
    <property type="molecule type" value="Genomic_DNA"/>
</dbReference>
<dbReference type="GO" id="GO:0006310">
    <property type="term" value="P:DNA recombination"/>
    <property type="evidence" value="ECO:0007669"/>
    <property type="project" value="UniProtKB-KW"/>
</dbReference>
<feature type="domain" description="Tyr recombinase" evidence="7">
    <location>
        <begin position="1270"/>
        <end position="1494"/>
    </location>
</feature>
<gene>
    <name evidence="8" type="ORF">M9458_039335</name>
</gene>
<keyword evidence="9" id="KW-1185">Reference proteome</keyword>
<feature type="domain" description="Reverse transcriptase" evidence="6">
    <location>
        <begin position="651"/>
        <end position="833"/>
    </location>
</feature>
<dbReference type="Gene3D" id="3.10.10.10">
    <property type="entry name" value="HIV Type 1 Reverse Transcriptase, subunit A, domain 1"/>
    <property type="match status" value="1"/>
</dbReference>
<dbReference type="InterPro" id="IPR002104">
    <property type="entry name" value="Integrase_catalytic"/>
</dbReference>
<accession>A0ABD0NPE6</accession>
<evidence type="ECO:0000259" key="7">
    <source>
        <dbReference type="PROSITE" id="PS51898"/>
    </source>
</evidence>
<dbReference type="Gene3D" id="1.10.443.10">
    <property type="entry name" value="Intergrase catalytic core"/>
    <property type="match status" value="1"/>
</dbReference>
<dbReference type="PROSITE" id="PS50878">
    <property type="entry name" value="RT_POL"/>
    <property type="match status" value="1"/>
</dbReference>
<evidence type="ECO:0000256" key="2">
    <source>
        <dbReference type="ARBA" id="ARBA00012180"/>
    </source>
</evidence>
<feature type="region of interest" description="Disordered" evidence="5">
    <location>
        <begin position="394"/>
        <end position="427"/>
    </location>
</feature>
<dbReference type="SUPFAM" id="SSF47823">
    <property type="entry name" value="lambda integrase-like, N-terminal domain"/>
    <property type="match status" value="1"/>
</dbReference>
<dbReference type="Pfam" id="PF00078">
    <property type="entry name" value="RVT_1"/>
    <property type="match status" value="1"/>
</dbReference>
<dbReference type="CDD" id="cd09275">
    <property type="entry name" value="RNase_HI_RT_DIRS1"/>
    <property type="match status" value="1"/>
</dbReference>
<dbReference type="PROSITE" id="PS51898">
    <property type="entry name" value="TYR_RECOMBINASE"/>
    <property type="match status" value="1"/>
</dbReference>
<feature type="non-terminal residue" evidence="8">
    <location>
        <position position="1494"/>
    </location>
</feature>
<dbReference type="PANTHER" id="PTHR35617">
    <property type="entry name" value="PHAGE_INTEGRASE DOMAIN-CONTAINING PROTEIN"/>
    <property type="match status" value="1"/>
</dbReference>
<reference evidence="8 9" key="1">
    <citation type="submission" date="2024-05" db="EMBL/GenBank/DDBJ databases">
        <title>Genome sequencing and assembly of Indian major carp, Cirrhinus mrigala (Hamilton, 1822).</title>
        <authorList>
            <person name="Mohindra V."/>
            <person name="Chowdhury L.M."/>
            <person name="Lal K."/>
            <person name="Jena J.K."/>
        </authorList>
    </citation>
    <scope>NUCLEOTIDE SEQUENCE [LARGE SCALE GENOMIC DNA]</scope>
    <source>
        <strain evidence="8">CM1030</strain>
        <tissue evidence="8">Blood</tissue>
    </source>
</reference>
<evidence type="ECO:0000313" key="9">
    <source>
        <dbReference type="Proteomes" id="UP001529510"/>
    </source>
</evidence>
<evidence type="ECO:0000256" key="1">
    <source>
        <dbReference type="ARBA" id="ARBA00010879"/>
    </source>
</evidence>
<dbReference type="InterPro" id="IPR000477">
    <property type="entry name" value="RT_dom"/>
</dbReference>
<keyword evidence="3" id="KW-0238">DNA-binding</keyword>
<evidence type="ECO:0000256" key="3">
    <source>
        <dbReference type="ARBA" id="ARBA00023125"/>
    </source>
</evidence>
<protein>
    <recommendedName>
        <fullName evidence="2">ribonuclease H</fullName>
        <ecNumber evidence="2">3.1.26.4</ecNumber>
    </recommendedName>
</protein>
<dbReference type="CDD" id="cd03714">
    <property type="entry name" value="RT_DIRS1"/>
    <property type="match status" value="1"/>
</dbReference>
<evidence type="ECO:0000259" key="6">
    <source>
        <dbReference type="PROSITE" id="PS50878"/>
    </source>
</evidence>
<name>A0ABD0NPE6_CIRMR</name>
<dbReference type="Gene3D" id="1.10.150.130">
    <property type="match status" value="1"/>
</dbReference>
<dbReference type="Proteomes" id="UP001529510">
    <property type="component" value="Unassembled WGS sequence"/>
</dbReference>
<sequence>MSLSKSATPGSIASRACPAACGALIAAKDSHEFCVVCLGLKHAEQALADPEHCSHCLLLPKKLLRRRLKVAATQCLELGLSDSDGGHGDGDALPGASQGATPLNWAELPNPAFPEEDIFSGNLPLVDEPAGSGDDDDAGLLGVSEDEEAIPLSGVAQVNPPAVVPQSILLEVCERAAARLNIEWPAPQSATDRERDVYDGKVLGPPPGPRKQLFPVLPACAKHMRHYWTDPLDFKHGLTGLEVKDMATLGMGDPPAVEPSIARHLNPAQGGLLAPPKPAAYKSSAVAVRALNVSSLLSAYQAENLDDLGQQLDKGSPSPTLWKEILMVNDLVLRNARQAVQASGRAMALSVVGERALWLNLRGASRALFGPAVAMMQQRCDDKKKEDEAFKLCLPRKTGTSRQLPTARVPNPPGETPQQTSSAAEHSIRRKTLRKAVFCCSCGRETSQPHPRRLQTQAASLIPRSRAANSMDSLPAPEPSVGHLPQPECSVAVVCYPPTECAQAVSPHSTFIVPQTKQIKASAPVFPNTKNTKNTLKETNHMNSFQRENLSMVPCALSLVCPLDGATASQVNELAAQSCSPVYVGSLMNLVAAWRSVSAPEWVIRTITKGYRLQFATRPPRFNGILSSHTEESSAHILKDEIAALLQKGAVRVVPPHLSSQGFYSRYFLVPKKDGSLRPILDLRVLNKHLRKYNFRMLSHSSLLRSVNHTAFFTVIDLKDAFFHISIYPPHRKFLRFAYQGVCYEFTVLPFGLSLSPRTFCLVVEAGIAPLRAAGLRILTYTDDWLIIANSREEAIQNTARALAHITALGFKVNVSKSNLTPSQNVIFLGLELNSITMRARLSQQRTLSLLNCLSLFREGARVQYRTCLRLQGLMASAVHVLPLGLLRMRAFMKWVLSLHLSPLRDLCRSVSVTRTCTAALRHWGNVEFYSQGTPLGAIMMRKVVKSRWGATQEGRTVNGVWPNTLHSAHINYLELFTVWKALNHFLPRLQGHHVLVRCDNTTAVAYINRQGGMRSSKLHALAHRLLVWSRRHFLSLRATHVPGVLNRGADLLSRGNPLYGEWRLHPQIVGQLWRRFGQATVDLFASHENAQCPMFFSLRDEDAPLGVDALAHPWPNVLLYAFPPLSLIAPTLVRVKERSLTLILIAPRWPKSPWLAQIVPLLYAQPWPLPLRTDLLSQANGEIYHPHPDRVALWAWPQWCDERLLISYQCSLTAILSFLQDLIDGGRSFSTIKVYLAAIAACHVGFDGTTVGQHPLIRRFMKGARRSLPVIKRVIPEWDLSMVLEVLSRYPFEPLGDISLKLLSLKTALLLALASAKRVSDLHALSVHSSCMKFSISGDKVLLRPNPAFMPKCFPAFACEVIQLSAFHPPPFSSSEDKRLNALCPVRSLRVYIDRTSAFRRSDQLFISWAPPNTGNPISKQRLSHWLVEAISLAYESKGVRPPEGLRAHSTRGMAASWALFNGVSLQDICAAASWASPHTFVRYYRLDVTQTP</sequence>
<dbReference type="PANTHER" id="PTHR35617:SF3">
    <property type="entry name" value="CORE-BINDING (CB) DOMAIN-CONTAINING PROTEIN"/>
    <property type="match status" value="1"/>
</dbReference>
<dbReference type="InterPro" id="IPR043128">
    <property type="entry name" value="Rev_trsase/Diguanyl_cyclase"/>
</dbReference>
<dbReference type="SUPFAM" id="SSF56349">
    <property type="entry name" value="DNA breaking-rejoining enzymes"/>
    <property type="match status" value="1"/>
</dbReference>
<proteinExistence type="inferred from homology"/>
<comment type="similarity">
    <text evidence="1">Belongs to the beta type-B retroviral polymerase family. HERV class-II K(HML-2) pol subfamily.</text>
</comment>
<dbReference type="InterPro" id="IPR011010">
    <property type="entry name" value="DNA_brk_join_enz"/>
</dbReference>